<sequence length="232" mass="26713">MESSCVWGEVNCSAQLMGCGPVRGWPIYKLPDLDRRWTQPKSGSRIAQVIDLLTCRFSIKRIRLSYQRLGRSHGTSHGRGRHQKSIKGVLVFASHSSFIPTTRTHPAAAALPQPQPPQTQLLCNAFRCFIRCPHHPRRRVDPIVDFFRDRLYGFELVHQPQLSPMLPLWLARRTRPQLPLQVNVCSAMYQYSYHQHPPPPSSSPPLFPDHLVHHRLAIAFMFKFHHCSQSFL</sequence>
<organism evidence="1 2">
    <name type="scientific">Pholiota conissans</name>
    <dbReference type="NCBI Taxonomy" id="109636"/>
    <lineage>
        <taxon>Eukaryota</taxon>
        <taxon>Fungi</taxon>
        <taxon>Dikarya</taxon>
        <taxon>Basidiomycota</taxon>
        <taxon>Agaricomycotina</taxon>
        <taxon>Agaricomycetes</taxon>
        <taxon>Agaricomycetidae</taxon>
        <taxon>Agaricales</taxon>
        <taxon>Agaricineae</taxon>
        <taxon>Strophariaceae</taxon>
        <taxon>Pholiota</taxon>
    </lineage>
</organism>
<dbReference type="EMBL" id="MU155277">
    <property type="protein sequence ID" value="KAF9476924.1"/>
    <property type="molecule type" value="Genomic_DNA"/>
</dbReference>
<dbReference type="Proteomes" id="UP000807469">
    <property type="component" value="Unassembled WGS sequence"/>
</dbReference>
<reference evidence="1" key="1">
    <citation type="submission" date="2020-11" db="EMBL/GenBank/DDBJ databases">
        <authorList>
            <consortium name="DOE Joint Genome Institute"/>
            <person name="Ahrendt S."/>
            <person name="Riley R."/>
            <person name="Andreopoulos W."/>
            <person name="Labutti K."/>
            <person name="Pangilinan J."/>
            <person name="Ruiz-Duenas F.J."/>
            <person name="Barrasa J.M."/>
            <person name="Sanchez-Garcia M."/>
            <person name="Camarero S."/>
            <person name="Miyauchi S."/>
            <person name="Serrano A."/>
            <person name="Linde D."/>
            <person name="Babiker R."/>
            <person name="Drula E."/>
            <person name="Ayuso-Fernandez I."/>
            <person name="Pacheco R."/>
            <person name="Padilla G."/>
            <person name="Ferreira P."/>
            <person name="Barriuso J."/>
            <person name="Kellner H."/>
            <person name="Castanera R."/>
            <person name="Alfaro M."/>
            <person name="Ramirez L."/>
            <person name="Pisabarro A.G."/>
            <person name="Kuo A."/>
            <person name="Tritt A."/>
            <person name="Lipzen A."/>
            <person name="He G."/>
            <person name="Yan M."/>
            <person name="Ng V."/>
            <person name="Cullen D."/>
            <person name="Martin F."/>
            <person name="Rosso M.-N."/>
            <person name="Henrissat B."/>
            <person name="Hibbett D."/>
            <person name="Martinez A.T."/>
            <person name="Grigoriev I.V."/>
        </authorList>
    </citation>
    <scope>NUCLEOTIDE SEQUENCE</scope>
    <source>
        <strain evidence="1">CIRM-BRFM 674</strain>
    </source>
</reference>
<proteinExistence type="predicted"/>
<protein>
    <submittedName>
        <fullName evidence="1">Uncharacterized protein</fullName>
    </submittedName>
</protein>
<gene>
    <name evidence="1" type="ORF">BDN70DRAFT_137481</name>
</gene>
<evidence type="ECO:0000313" key="1">
    <source>
        <dbReference type="EMBL" id="KAF9476924.1"/>
    </source>
</evidence>
<comment type="caution">
    <text evidence="1">The sequence shown here is derived from an EMBL/GenBank/DDBJ whole genome shotgun (WGS) entry which is preliminary data.</text>
</comment>
<accession>A0A9P5YYL2</accession>
<evidence type="ECO:0000313" key="2">
    <source>
        <dbReference type="Proteomes" id="UP000807469"/>
    </source>
</evidence>
<dbReference type="AlphaFoldDB" id="A0A9P5YYL2"/>
<keyword evidence="2" id="KW-1185">Reference proteome</keyword>
<name>A0A9P5YYL2_9AGAR</name>